<dbReference type="InterPro" id="IPR046002">
    <property type="entry name" value="DUF5958"/>
</dbReference>
<protein>
    <submittedName>
        <fullName evidence="1">Uncharacterized protein</fullName>
    </submittedName>
</protein>
<sequence>MLGIIDQIFINKNGQGLIDILPFKIFFSNLKIEEKRNYLEQIIFLITQSKPENNDIEVAIKESKLKPTYTPCVLLKKGVAKHNLEKIIALTDSELEKVLVLFMSLFKVAYTKRFKEEKNNPDKWWYWDLSQPENENEILKHYG</sequence>
<dbReference type="RefSeq" id="WP_090027629.1">
    <property type="nucleotide sequence ID" value="NZ_FOVD01000011.1"/>
</dbReference>
<dbReference type="AlphaFoldDB" id="A0A1I5CZF9"/>
<organism evidence="1 2">
    <name type="scientific">Chryseobacterium oleae</name>
    <dbReference type="NCBI Taxonomy" id="491207"/>
    <lineage>
        <taxon>Bacteria</taxon>
        <taxon>Pseudomonadati</taxon>
        <taxon>Bacteroidota</taxon>
        <taxon>Flavobacteriia</taxon>
        <taxon>Flavobacteriales</taxon>
        <taxon>Weeksellaceae</taxon>
        <taxon>Chryseobacterium group</taxon>
        <taxon>Chryseobacterium</taxon>
    </lineage>
</organism>
<name>A0A1I5CZF9_CHROL</name>
<dbReference type="Pfam" id="PF19383">
    <property type="entry name" value="DUF5958"/>
    <property type="match status" value="1"/>
</dbReference>
<accession>A0A1I5CZF9</accession>
<evidence type="ECO:0000313" key="2">
    <source>
        <dbReference type="Proteomes" id="UP000198769"/>
    </source>
</evidence>
<evidence type="ECO:0000313" key="1">
    <source>
        <dbReference type="EMBL" id="SFN92352.1"/>
    </source>
</evidence>
<reference evidence="2" key="1">
    <citation type="submission" date="2016-10" db="EMBL/GenBank/DDBJ databases">
        <authorList>
            <person name="Varghese N."/>
            <person name="Submissions S."/>
        </authorList>
    </citation>
    <scope>NUCLEOTIDE SEQUENCE [LARGE SCALE GENOMIC DNA]</scope>
    <source>
        <strain evidence="2">DSM 25575</strain>
    </source>
</reference>
<gene>
    <name evidence="1" type="ORF">SAMN05421594_4731</name>
</gene>
<dbReference type="Proteomes" id="UP000198769">
    <property type="component" value="Unassembled WGS sequence"/>
</dbReference>
<proteinExistence type="predicted"/>
<dbReference type="EMBL" id="FOVD01000011">
    <property type="protein sequence ID" value="SFN92352.1"/>
    <property type="molecule type" value="Genomic_DNA"/>
</dbReference>
<keyword evidence="2" id="KW-1185">Reference proteome</keyword>
<dbReference type="OrthoDB" id="1376919at2"/>